<dbReference type="Proteomes" id="UP000257109">
    <property type="component" value="Unassembled WGS sequence"/>
</dbReference>
<keyword evidence="2" id="KW-1185">Reference proteome</keyword>
<sequence length="133" mass="15357">MFIMFNDKKTSRIFFRYLVVATKTSYNILIDRPTLNVLGVIFSTSYLVMKFLISNQHIVTFCANQHMAWQCYIDSLKSNPASAMDDHYPTSLPRQERSLGQIPTYEADDPISGSPQFARCMLSWTPRIPHENN</sequence>
<comment type="caution">
    <text evidence="1">The sequence shown here is derived from an EMBL/GenBank/DDBJ whole genome shotgun (WGS) entry which is preliminary data.</text>
</comment>
<gene>
    <name evidence="1" type="ORF">CR513_24952</name>
</gene>
<accession>A0A371GQQ2</accession>
<evidence type="ECO:0000313" key="1">
    <source>
        <dbReference type="EMBL" id="RDX92860.1"/>
    </source>
</evidence>
<evidence type="ECO:0000313" key="2">
    <source>
        <dbReference type="Proteomes" id="UP000257109"/>
    </source>
</evidence>
<organism evidence="1 2">
    <name type="scientific">Mucuna pruriens</name>
    <name type="common">Velvet bean</name>
    <name type="synonym">Dolichos pruriens</name>
    <dbReference type="NCBI Taxonomy" id="157652"/>
    <lineage>
        <taxon>Eukaryota</taxon>
        <taxon>Viridiplantae</taxon>
        <taxon>Streptophyta</taxon>
        <taxon>Embryophyta</taxon>
        <taxon>Tracheophyta</taxon>
        <taxon>Spermatophyta</taxon>
        <taxon>Magnoliopsida</taxon>
        <taxon>eudicotyledons</taxon>
        <taxon>Gunneridae</taxon>
        <taxon>Pentapetalae</taxon>
        <taxon>rosids</taxon>
        <taxon>fabids</taxon>
        <taxon>Fabales</taxon>
        <taxon>Fabaceae</taxon>
        <taxon>Papilionoideae</taxon>
        <taxon>50 kb inversion clade</taxon>
        <taxon>NPAAA clade</taxon>
        <taxon>indigoferoid/millettioid clade</taxon>
        <taxon>Phaseoleae</taxon>
        <taxon>Mucuna</taxon>
    </lineage>
</organism>
<reference evidence="1" key="1">
    <citation type="submission" date="2018-05" db="EMBL/GenBank/DDBJ databases">
        <title>Draft genome of Mucuna pruriens seed.</title>
        <authorList>
            <person name="Nnadi N.E."/>
            <person name="Vos R."/>
            <person name="Hasami M.H."/>
            <person name="Devisetty U.K."/>
            <person name="Aguiy J.C."/>
        </authorList>
    </citation>
    <scope>NUCLEOTIDE SEQUENCE [LARGE SCALE GENOMIC DNA]</scope>
    <source>
        <strain evidence="1">JCA_2017</strain>
    </source>
</reference>
<protein>
    <submittedName>
        <fullName evidence="1">Uncharacterized protein</fullName>
    </submittedName>
</protein>
<dbReference type="EMBL" id="QJKJ01004757">
    <property type="protein sequence ID" value="RDX92860.1"/>
    <property type="molecule type" value="Genomic_DNA"/>
</dbReference>
<feature type="non-terminal residue" evidence="1">
    <location>
        <position position="1"/>
    </location>
</feature>
<dbReference type="AlphaFoldDB" id="A0A371GQQ2"/>
<proteinExistence type="predicted"/>
<name>A0A371GQQ2_MUCPR</name>